<comment type="cofactor">
    <cofactor evidence="2">
        <name>[4Fe-4S] cluster</name>
        <dbReference type="ChEBI" id="CHEBI:49883"/>
    </cofactor>
</comment>
<dbReference type="FunFam" id="3.20.20.70:FF:000082">
    <property type="entry name" value="NADPH-dependent 2,4-dienoyl-CoA reductase"/>
    <property type="match status" value="1"/>
</dbReference>
<dbReference type="GO" id="GO:0046872">
    <property type="term" value="F:metal ion binding"/>
    <property type="evidence" value="ECO:0007669"/>
    <property type="project" value="UniProtKB-KW"/>
</dbReference>
<organism evidence="12 13">
    <name type="scientific">Jezberella montanilacus</name>
    <dbReference type="NCBI Taxonomy" id="323426"/>
    <lineage>
        <taxon>Bacteria</taxon>
        <taxon>Pseudomonadati</taxon>
        <taxon>Pseudomonadota</taxon>
        <taxon>Betaproteobacteria</taxon>
        <taxon>Burkholderiales</taxon>
        <taxon>Alcaligenaceae</taxon>
        <taxon>Jezberella</taxon>
    </lineage>
</organism>
<dbReference type="RefSeq" id="WP_106227058.1">
    <property type="nucleotide sequence ID" value="NZ_PVTV01000011.1"/>
</dbReference>
<reference evidence="12 13" key="1">
    <citation type="submission" date="2018-03" db="EMBL/GenBank/DDBJ databases">
        <title>Genomic Encyclopedia of Type Strains, Phase III (KMG-III): the genomes of soil and plant-associated and newly described type strains.</title>
        <authorList>
            <person name="Whitman W."/>
        </authorList>
    </citation>
    <scope>NUCLEOTIDE SEQUENCE [LARGE SCALE GENOMIC DNA]</scope>
    <source>
        <strain evidence="12 13">MWH-P2sevCIIIb</strain>
    </source>
</reference>
<evidence type="ECO:0000313" key="12">
    <source>
        <dbReference type="EMBL" id="PRY99585.1"/>
    </source>
</evidence>
<evidence type="ECO:0000256" key="2">
    <source>
        <dbReference type="ARBA" id="ARBA00001966"/>
    </source>
</evidence>
<dbReference type="InterPro" id="IPR051793">
    <property type="entry name" value="NADH:flavin_oxidoreductase"/>
</dbReference>
<protein>
    <submittedName>
        <fullName evidence="12">2,4-dienoyl-CoA reductase</fullName>
    </submittedName>
</protein>
<keyword evidence="13" id="KW-1185">Reference proteome</keyword>
<dbReference type="OrthoDB" id="8985337at2"/>
<comment type="caution">
    <text evidence="12">The sequence shown here is derived from an EMBL/GenBank/DDBJ whole genome shotgun (WGS) entry which is preliminary data.</text>
</comment>
<dbReference type="GO" id="GO:0051536">
    <property type="term" value="F:iron-sulfur cluster binding"/>
    <property type="evidence" value="ECO:0007669"/>
    <property type="project" value="UniProtKB-KW"/>
</dbReference>
<keyword evidence="9" id="KW-0411">Iron-sulfur</keyword>
<dbReference type="InterPro" id="IPR013785">
    <property type="entry name" value="Aldolase_TIM"/>
</dbReference>
<dbReference type="Proteomes" id="UP000238308">
    <property type="component" value="Unassembled WGS sequence"/>
</dbReference>
<evidence type="ECO:0000313" key="13">
    <source>
        <dbReference type="Proteomes" id="UP000238308"/>
    </source>
</evidence>
<keyword evidence="4" id="KW-0285">Flavoprotein</keyword>
<evidence type="ECO:0000256" key="3">
    <source>
        <dbReference type="ARBA" id="ARBA00011048"/>
    </source>
</evidence>
<dbReference type="Pfam" id="PF00724">
    <property type="entry name" value="Oxidored_FMN"/>
    <property type="match status" value="1"/>
</dbReference>
<dbReference type="PANTHER" id="PTHR42917">
    <property type="entry name" value="2,4-DIENOYL-COA REDUCTASE"/>
    <property type="match status" value="1"/>
</dbReference>
<evidence type="ECO:0000259" key="11">
    <source>
        <dbReference type="Pfam" id="PF07992"/>
    </source>
</evidence>
<evidence type="ECO:0000259" key="10">
    <source>
        <dbReference type="Pfam" id="PF00724"/>
    </source>
</evidence>
<dbReference type="GO" id="GO:0008670">
    <property type="term" value="F:2,4-dienoyl-CoA reductase (NADPH) activity"/>
    <property type="evidence" value="ECO:0007669"/>
    <property type="project" value="TreeGrafter"/>
</dbReference>
<comment type="cofactor">
    <cofactor evidence="1">
        <name>FMN</name>
        <dbReference type="ChEBI" id="CHEBI:58210"/>
    </cofactor>
</comment>
<keyword evidence="6" id="KW-0479">Metal-binding</keyword>
<feature type="domain" description="FAD/NAD(P)-binding" evidence="11">
    <location>
        <begin position="378"/>
        <end position="653"/>
    </location>
</feature>
<evidence type="ECO:0000256" key="8">
    <source>
        <dbReference type="ARBA" id="ARBA00023004"/>
    </source>
</evidence>
<evidence type="ECO:0000256" key="1">
    <source>
        <dbReference type="ARBA" id="ARBA00001917"/>
    </source>
</evidence>
<dbReference type="CDD" id="cd02930">
    <property type="entry name" value="DCR_FMN"/>
    <property type="match status" value="1"/>
</dbReference>
<keyword evidence="5" id="KW-0288">FMN</keyword>
<dbReference type="GO" id="GO:0010181">
    <property type="term" value="F:FMN binding"/>
    <property type="evidence" value="ECO:0007669"/>
    <property type="project" value="InterPro"/>
</dbReference>
<dbReference type="Gene3D" id="3.20.20.70">
    <property type="entry name" value="Aldolase class I"/>
    <property type="match status" value="1"/>
</dbReference>
<evidence type="ECO:0000256" key="9">
    <source>
        <dbReference type="ARBA" id="ARBA00023014"/>
    </source>
</evidence>
<dbReference type="InterPro" id="IPR023753">
    <property type="entry name" value="FAD/NAD-binding_dom"/>
</dbReference>
<dbReference type="SUPFAM" id="SSF51395">
    <property type="entry name" value="FMN-linked oxidoreductases"/>
    <property type="match status" value="1"/>
</dbReference>
<proteinExistence type="inferred from homology"/>
<name>A0A2T0XKY6_9BURK</name>
<evidence type="ECO:0000256" key="5">
    <source>
        <dbReference type="ARBA" id="ARBA00022643"/>
    </source>
</evidence>
<evidence type="ECO:0000256" key="6">
    <source>
        <dbReference type="ARBA" id="ARBA00022723"/>
    </source>
</evidence>
<dbReference type="SUPFAM" id="SSF51971">
    <property type="entry name" value="Nucleotide-binding domain"/>
    <property type="match status" value="1"/>
</dbReference>
<gene>
    <name evidence="12" type="ORF">BCM14_1037</name>
</gene>
<keyword evidence="7" id="KW-0560">Oxidoreductase</keyword>
<accession>A0A2T0XKY6</accession>
<dbReference type="SUPFAM" id="SSF51905">
    <property type="entry name" value="FAD/NAD(P)-binding domain"/>
    <property type="match status" value="1"/>
</dbReference>
<sequence length="674" mass="73067">MTTLYPHLFAPLDLGFTTLRNRVLMGSMHTGLEDIADAHDRIAAFYAERAKGGVGLIVTGGYGPNADGSVRADTGLMNNEIEAAKHKVITQAVHEHGAKICLQILHTGRYARGQSLVAPSAIQAPISRNMPREMTEEDIHRTVEDFAHCAAMAQFAGYDGVEIMGSEGYLINQFLVKRTNKRTDGWGGHYDNRMKFGLTVIRAVRERVGSDFIIVFRLSMIDLVEDGSTWAEVVQFAQEVEKAGATIINTGIGWHEARVPTIYTAVPRGAFSDVTQRLMGHVKIPVISSNRINDPQMAEDIIASGKANMISMARPFLADADFVNKAAAGRADAINTCIGCNQACLDQIFSGQVATCLVNPLACHETEIKIIKTHDIQRVAVVGAGVAGLATAVTLAERGHQVTLFEAQQQIGGQFNYAKAIPGKEDFNDTLRYYQTRLTELSVTLKLGHYVKGSELSSFDHVVVSTGVVPRSLNIPGINHPKVMTYPDAIEHPERVGKTVAIIGAGGIGFDVAELLTHSGGHGYQAELDQYRTQWGIDVHYTDGRGGLVVEQMSASPREVFLLQRKATKLGENLAKTTGWARRLLLQKRGVHMLGGVEYVKIDDGGLHIRVDDTDKLLPVATIVICAGQESKTDLVPELQQCGIPYTLIGGADVAAELDAKRAIAQATQFAVAL</sequence>
<dbReference type="GO" id="GO:0033543">
    <property type="term" value="P:fatty acid beta-oxidation, unsaturated, even number, reductase/isomerase pathway"/>
    <property type="evidence" value="ECO:0007669"/>
    <property type="project" value="TreeGrafter"/>
</dbReference>
<feature type="domain" description="NADH:flavin oxidoreductase/NADH oxidase N-terminal" evidence="10">
    <location>
        <begin position="8"/>
        <end position="332"/>
    </location>
</feature>
<evidence type="ECO:0000256" key="7">
    <source>
        <dbReference type="ARBA" id="ARBA00023002"/>
    </source>
</evidence>
<comment type="similarity">
    <text evidence="3">In the N-terminal section; belongs to the NADH:flavin oxidoreductase/NADH oxidase family.</text>
</comment>
<dbReference type="EMBL" id="PVTV01000011">
    <property type="protein sequence ID" value="PRY99585.1"/>
    <property type="molecule type" value="Genomic_DNA"/>
</dbReference>
<dbReference type="PRINTS" id="PR00368">
    <property type="entry name" value="FADPNR"/>
</dbReference>
<evidence type="ECO:0000256" key="4">
    <source>
        <dbReference type="ARBA" id="ARBA00022630"/>
    </source>
</evidence>
<dbReference type="AlphaFoldDB" id="A0A2T0XKY6"/>
<dbReference type="Gene3D" id="3.40.50.720">
    <property type="entry name" value="NAD(P)-binding Rossmann-like Domain"/>
    <property type="match status" value="1"/>
</dbReference>
<dbReference type="Pfam" id="PF07992">
    <property type="entry name" value="Pyr_redox_2"/>
    <property type="match status" value="1"/>
</dbReference>
<dbReference type="PANTHER" id="PTHR42917:SF2">
    <property type="entry name" value="2,4-DIENOYL-COA REDUCTASE [(2E)-ENOYL-COA-PRODUCING]"/>
    <property type="match status" value="1"/>
</dbReference>
<dbReference type="Gene3D" id="3.50.50.60">
    <property type="entry name" value="FAD/NAD(P)-binding domain"/>
    <property type="match status" value="1"/>
</dbReference>
<dbReference type="InterPro" id="IPR001155">
    <property type="entry name" value="OxRdtase_FMN_N"/>
</dbReference>
<keyword evidence="8" id="KW-0408">Iron</keyword>
<dbReference type="InterPro" id="IPR036188">
    <property type="entry name" value="FAD/NAD-bd_sf"/>
</dbReference>